<keyword evidence="2" id="KW-1185">Reference proteome</keyword>
<gene>
    <name evidence="1" type="ORF">AGERDE_LOCUS546</name>
</gene>
<organism evidence="1 2">
    <name type="scientific">Ambispora gerdemannii</name>
    <dbReference type="NCBI Taxonomy" id="144530"/>
    <lineage>
        <taxon>Eukaryota</taxon>
        <taxon>Fungi</taxon>
        <taxon>Fungi incertae sedis</taxon>
        <taxon>Mucoromycota</taxon>
        <taxon>Glomeromycotina</taxon>
        <taxon>Glomeromycetes</taxon>
        <taxon>Archaeosporales</taxon>
        <taxon>Ambisporaceae</taxon>
        <taxon>Ambispora</taxon>
    </lineage>
</organism>
<proteinExistence type="predicted"/>
<reference evidence="1" key="1">
    <citation type="submission" date="2021-06" db="EMBL/GenBank/DDBJ databases">
        <authorList>
            <person name="Kallberg Y."/>
            <person name="Tangrot J."/>
            <person name="Rosling A."/>
        </authorList>
    </citation>
    <scope>NUCLEOTIDE SEQUENCE</scope>
    <source>
        <strain evidence="1">MT106</strain>
    </source>
</reference>
<comment type="caution">
    <text evidence="1">The sequence shown here is derived from an EMBL/GenBank/DDBJ whole genome shotgun (WGS) entry which is preliminary data.</text>
</comment>
<dbReference type="Proteomes" id="UP000789831">
    <property type="component" value="Unassembled WGS sequence"/>
</dbReference>
<name>A0A9N8V5I1_9GLOM</name>
<accession>A0A9N8V5I1</accession>
<dbReference type="EMBL" id="CAJVPL010000026">
    <property type="protein sequence ID" value="CAG8435458.1"/>
    <property type="molecule type" value="Genomic_DNA"/>
</dbReference>
<evidence type="ECO:0000313" key="2">
    <source>
        <dbReference type="Proteomes" id="UP000789831"/>
    </source>
</evidence>
<sequence>MPTVDALPTIIQQSATILLHYVEENPFLKITINHNGIKVEEEAFAKPLVICCVCGQYILDDDDDEYYQVHRKCAITNQMNQCPEILGISPEILEFTNQHPEHQEITNQCPEIPVISPGFLEFSNQHPEHQEITNQCLEIPEINPGFPEFANQHPKHQEITNQRPEHQEITNQRPEHREITNHRLEHQEITNQRLEHQEITNHRLEHQEITNHRLEHREITNQQKHPLNNIEPRSTRVKDIDDELRKAATKFLKNRTKPVTQVAGSSLEQLSSLVDMYDNIAPKRNYSSKRLHLLAKMGEIIVKILLEQPELEEEIANYLVKDPERTKTRHNRLRIAKLLFELFPTQHELLLYTENITYSKLQEMNNDEIKQLHAVVDVWSDLFVSKMALQ</sequence>
<evidence type="ECO:0000313" key="1">
    <source>
        <dbReference type="EMBL" id="CAG8435458.1"/>
    </source>
</evidence>
<protein>
    <submittedName>
        <fullName evidence="1">9150_t:CDS:1</fullName>
    </submittedName>
</protein>
<dbReference type="AlphaFoldDB" id="A0A9N8V5I1"/>
<dbReference type="OrthoDB" id="10558114at2759"/>